<gene>
    <name evidence="2 4" type="ORF">CBG27527</name>
    <name evidence="2" type="ORF">CBG_27527</name>
</gene>
<dbReference type="CTD" id="68918978"/>
<evidence type="ECO:0000313" key="3">
    <source>
        <dbReference type="Proteomes" id="UP000008549"/>
    </source>
</evidence>
<dbReference type="AlphaFoldDB" id="B6IKI8"/>
<dbReference type="SMART" id="SM00295">
    <property type="entry name" value="B41"/>
    <property type="match status" value="1"/>
</dbReference>
<name>B6IKI8_CAEBR</name>
<evidence type="ECO:0000313" key="4">
    <source>
        <dbReference type="WormBase" id="CBG27527"/>
    </source>
</evidence>
<evidence type="ECO:0000259" key="1">
    <source>
        <dbReference type="PROSITE" id="PS51016"/>
    </source>
</evidence>
<dbReference type="PANTHER" id="PTHR22692:SF26">
    <property type="entry name" value="SH3 DOMAIN-CONTAINING PROTEIN"/>
    <property type="match status" value="1"/>
</dbReference>
<dbReference type="WormBase" id="CBG27527">
    <property type="protein sequence ID" value="CBP48139"/>
    <property type="gene ID" value="WBGene00088941"/>
</dbReference>
<keyword evidence="3" id="KW-1185">Reference proteome</keyword>
<dbReference type="InterPro" id="IPR038185">
    <property type="entry name" value="MyTH4_dom_sf"/>
</dbReference>
<dbReference type="GeneID" id="68918978"/>
<dbReference type="STRING" id="6238.B6IKI8"/>
<dbReference type="OMA" id="RYLLTWH"/>
<dbReference type="GO" id="GO:0005856">
    <property type="term" value="C:cytoskeleton"/>
    <property type="evidence" value="ECO:0007669"/>
    <property type="project" value="InterPro"/>
</dbReference>
<dbReference type="Gene3D" id="2.30.29.30">
    <property type="entry name" value="Pleckstrin-homology domain (PH domain)/Phosphotyrosine-binding domain (PTB)"/>
    <property type="match status" value="1"/>
</dbReference>
<dbReference type="InterPro" id="IPR011993">
    <property type="entry name" value="PH-like_dom_sf"/>
</dbReference>
<accession>B6IKI8</accession>
<dbReference type="Proteomes" id="UP000008549">
    <property type="component" value="Unassembled WGS sequence"/>
</dbReference>
<dbReference type="EMBL" id="HE600924">
    <property type="protein sequence ID" value="CAS00418.1"/>
    <property type="molecule type" value="Genomic_DNA"/>
</dbReference>
<organism evidence="2 3">
    <name type="scientific">Caenorhabditis briggsae</name>
    <dbReference type="NCBI Taxonomy" id="6238"/>
    <lineage>
        <taxon>Eukaryota</taxon>
        <taxon>Metazoa</taxon>
        <taxon>Ecdysozoa</taxon>
        <taxon>Nematoda</taxon>
        <taxon>Chromadorea</taxon>
        <taxon>Rhabditida</taxon>
        <taxon>Rhabditina</taxon>
        <taxon>Rhabditomorpha</taxon>
        <taxon>Rhabditoidea</taxon>
        <taxon>Rhabditidae</taxon>
        <taxon>Peloderinae</taxon>
        <taxon>Caenorhabditis</taxon>
    </lineage>
</organism>
<feature type="domain" description="MyTH4" evidence="1">
    <location>
        <begin position="1"/>
        <end position="78"/>
    </location>
</feature>
<dbReference type="HOGENOM" id="CLU_021039_1_1_1"/>
<dbReference type="InterPro" id="IPR000857">
    <property type="entry name" value="MyTH4_dom"/>
</dbReference>
<dbReference type="Pfam" id="PF00784">
    <property type="entry name" value="MyTH4"/>
    <property type="match status" value="1"/>
</dbReference>
<dbReference type="InterPro" id="IPR051567">
    <property type="entry name" value="Unconventional_Myosin_ATPase"/>
</dbReference>
<dbReference type="RefSeq" id="XP_045099977.1">
    <property type="nucleotide sequence ID" value="XM_045239135.1"/>
</dbReference>
<reference evidence="2 3" key="1">
    <citation type="journal article" date="2003" name="PLoS Biol.">
        <title>The genome sequence of Caenorhabditis briggsae: a platform for comparative genomics.</title>
        <authorList>
            <person name="Stein L.D."/>
            <person name="Bao Z."/>
            <person name="Blasiar D."/>
            <person name="Blumenthal T."/>
            <person name="Brent M.R."/>
            <person name="Chen N."/>
            <person name="Chinwalla A."/>
            <person name="Clarke L."/>
            <person name="Clee C."/>
            <person name="Coghlan A."/>
            <person name="Coulson A."/>
            <person name="D'Eustachio P."/>
            <person name="Fitch D.H."/>
            <person name="Fulton L.A."/>
            <person name="Fulton R.E."/>
            <person name="Griffiths-Jones S."/>
            <person name="Harris T.W."/>
            <person name="Hillier L.W."/>
            <person name="Kamath R."/>
            <person name="Kuwabara P.E."/>
            <person name="Mardis E.R."/>
            <person name="Marra M.A."/>
            <person name="Miner T.L."/>
            <person name="Minx P."/>
            <person name="Mullikin J.C."/>
            <person name="Plumb R.W."/>
            <person name="Rogers J."/>
            <person name="Schein J.E."/>
            <person name="Sohrmann M."/>
            <person name="Spieth J."/>
            <person name="Stajich J.E."/>
            <person name="Wei C."/>
            <person name="Willey D."/>
            <person name="Wilson R.K."/>
            <person name="Durbin R."/>
            <person name="Waterston R.H."/>
        </authorList>
    </citation>
    <scope>NUCLEOTIDE SEQUENCE [LARGE SCALE GENOMIC DNA]</scope>
    <source>
        <strain evidence="2 3">AF16</strain>
    </source>
</reference>
<reference evidence="2 3" key="2">
    <citation type="journal article" date="2011" name="PLoS Genet.">
        <title>Caenorhabditis briggsae recombinant inbred line genotypes reveal inter-strain incompatibility and the evolution of recombination.</title>
        <authorList>
            <person name="Ross J.A."/>
            <person name="Koboldt D.C."/>
            <person name="Staisch J.E."/>
            <person name="Chamberlin H.M."/>
            <person name="Gupta B.P."/>
            <person name="Miller R.D."/>
            <person name="Baird S.E."/>
            <person name="Haag E.S."/>
        </authorList>
    </citation>
    <scope>NUCLEOTIDE SEQUENCE [LARGE SCALE GENOMIC DNA]</scope>
    <source>
        <strain evidence="2 3">AF16</strain>
    </source>
</reference>
<protein>
    <submittedName>
        <fullName evidence="2">Protein CBG27527</fullName>
    </submittedName>
</protein>
<evidence type="ECO:0000313" key="2">
    <source>
        <dbReference type="EMBL" id="CAS00418.1"/>
    </source>
</evidence>
<proteinExistence type="predicted"/>
<dbReference type="PANTHER" id="PTHR22692">
    <property type="entry name" value="MYOSIN VII, XV"/>
    <property type="match status" value="1"/>
</dbReference>
<dbReference type="InterPro" id="IPR019749">
    <property type="entry name" value="Band_41_domain"/>
</dbReference>
<dbReference type="Gene3D" id="1.25.40.530">
    <property type="entry name" value="MyTH4 domain"/>
    <property type="match status" value="1"/>
</dbReference>
<dbReference type="PROSITE" id="PS51016">
    <property type="entry name" value="MYTH4"/>
    <property type="match status" value="1"/>
</dbReference>
<sequence>MRPNSSLRAWRLLTIITAYFPSSLTLKPYILQYLGDNADDWQRPYHGTARICQTNMIQTFKYGGRKVLLNALEVQQITDGSQLRRQAFFISREHSVNQTLRPIAVVEEMIQELCSLLNVRSLHEQQEFSLCYTVGKGGSFETCIFEWSLILEKRLNYCKNDSYLMDIITECEHKKLPFQFHLKRTVWVHPLRYDNAAYIDSMFDQLIDDYLRGSLISTNSLGQLTAATTEEIIKLAAYLFLLLPNDNAKRLTARKIRVYGVTQDTSSNCTQKCHRTQASTPGRDGDAYQSTTENVRWSNVFPKLRELLSTWPLFGVLHYRLKSVVENGNQLPEVILTINKSGIQLLQPKSREVFKQRNYDQVLMTIESVESIRKTAYRIVRLVINTPEGEEALDIKTDEADEISHLIGQYMFVTGGVEDRDRGSSTEL</sequence>
<dbReference type="InParanoid" id="B6IKI8"/>
<dbReference type="KEGG" id="cbr:CBG_27527"/>